<sequence length="154" mass="17919">MTPKEIKAYQHSLKVLKGHHIRITPQRQLLLRYLICNHTHPSIDQIHKALSQQMSNMSVATLYNSLDLFNKLGLTISLPGKDNRVRFDYFGKPHFHAICKRCGKIFDIFDKNYPELNERLKKLAKDQADFDFAESKVEIFGLCSKCKKELSKKN</sequence>
<accession>A0A4P6ZLK1</accession>
<dbReference type="GO" id="GO:0045892">
    <property type="term" value="P:negative regulation of DNA-templated transcription"/>
    <property type="evidence" value="ECO:0007669"/>
    <property type="project" value="TreeGrafter"/>
</dbReference>
<comment type="cofactor">
    <cofactor evidence="8">
        <name>Mn(2+)</name>
        <dbReference type="ChEBI" id="CHEBI:29035"/>
    </cofactor>
    <cofactor evidence="8">
        <name>Fe(2+)</name>
        <dbReference type="ChEBI" id="CHEBI:29033"/>
    </cofactor>
    <text evidence="8">Binds 1 Mn(2+) or Fe(2+) ion per subunit.</text>
</comment>
<name>A0A4P6ZLK1_9LACO</name>
<reference evidence="10" key="1">
    <citation type="submission" date="2018-12" db="EMBL/GenBank/DDBJ databases">
        <title>A new species of lactobacillus.</title>
        <authorList>
            <person name="Jian Y."/>
            <person name="Xin L."/>
            <person name="Hong Z.J."/>
            <person name="Ming L.Z."/>
            <person name="Hong X.Z."/>
        </authorList>
    </citation>
    <scope>NUCLEOTIDE SEQUENCE [LARGE SCALE GENOMIC DNA]</scope>
    <source>
        <strain evidence="10">HSLZ-75</strain>
    </source>
</reference>
<keyword evidence="6" id="KW-0804">Transcription</keyword>
<evidence type="ECO:0000256" key="6">
    <source>
        <dbReference type="ARBA" id="ARBA00023163"/>
    </source>
</evidence>
<dbReference type="GO" id="GO:0000976">
    <property type="term" value="F:transcription cis-regulatory region binding"/>
    <property type="evidence" value="ECO:0007669"/>
    <property type="project" value="TreeGrafter"/>
</dbReference>
<keyword evidence="4" id="KW-0805">Transcription regulation</keyword>
<keyword evidence="3 7" id="KW-0862">Zinc</keyword>
<dbReference type="GO" id="GO:0003700">
    <property type="term" value="F:DNA-binding transcription factor activity"/>
    <property type="evidence" value="ECO:0007669"/>
    <property type="project" value="InterPro"/>
</dbReference>
<evidence type="ECO:0000256" key="4">
    <source>
        <dbReference type="ARBA" id="ARBA00023015"/>
    </source>
</evidence>
<evidence type="ECO:0000256" key="2">
    <source>
        <dbReference type="ARBA" id="ARBA00022491"/>
    </source>
</evidence>
<organism evidence="9 10">
    <name type="scientific">Acetilactobacillus jinshanensis</name>
    <dbReference type="NCBI Taxonomy" id="1720083"/>
    <lineage>
        <taxon>Bacteria</taxon>
        <taxon>Bacillati</taxon>
        <taxon>Bacillota</taxon>
        <taxon>Bacilli</taxon>
        <taxon>Lactobacillales</taxon>
        <taxon>Lactobacillaceae</taxon>
        <taxon>Acetilactobacillus</taxon>
    </lineage>
</organism>
<keyword evidence="8" id="KW-0408">Iron</keyword>
<dbReference type="EMBL" id="CP034726">
    <property type="protein sequence ID" value="QBP18568.1"/>
    <property type="molecule type" value="Genomic_DNA"/>
</dbReference>
<feature type="binding site" evidence="7">
    <location>
        <position position="143"/>
    </location>
    <ligand>
        <name>Zn(2+)</name>
        <dbReference type="ChEBI" id="CHEBI:29105"/>
    </ligand>
</feature>
<evidence type="ECO:0000256" key="1">
    <source>
        <dbReference type="ARBA" id="ARBA00007957"/>
    </source>
</evidence>
<protein>
    <submittedName>
        <fullName evidence="9">Transcriptional repressor</fullName>
    </submittedName>
</protein>
<comment type="cofactor">
    <cofactor evidence="7">
        <name>Zn(2+)</name>
        <dbReference type="ChEBI" id="CHEBI:29105"/>
    </cofactor>
    <text evidence="7">Binds 1 zinc ion per subunit.</text>
</comment>
<dbReference type="AlphaFoldDB" id="A0A4P6ZLK1"/>
<dbReference type="GO" id="GO:1900376">
    <property type="term" value="P:regulation of secondary metabolite biosynthetic process"/>
    <property type="evidence" value="ECO:0007669"/>
    <property type="project" value="TreeGrafter"/>
</dbReference>
<feature type="binding site" evidence="7">
    <location>
        <position position="146"/>
    </location>
    <ligand>
        <name>Zn(2+)</name>
        <dbReference type="ChEBI" id="CHEBI:29105"/>
    </ligand>
</feature>
<keyword evidence="2" id="KW-0678">Repressor</keyword>
<dbReference type="InterPro" id="IPR036388">
    <property type="entry name" value="WH-like_DNA-bd_sf"/>
</dbReference>
<dbReference type="InterPro" id="IPR002481">
    <property type="entry name" value="FUR"/>
</dbReference>
<evidence type="ECO:0000256" key="7">
    <source>
        <dbReference type="PIRSR" id="PIRSR602481-1"/>
    </source>
</evidence>
<dbReference type="GO" id="GO:0008270">
    <property type="term" value="F:zinc ion binding"/>
    <property type="evidence" value="ECO:0007669"/>
    <property type="project" value="TreeGrafter"/>
</dbReference>
<evidence type="ECO:0000313" key="9">
    <source>
        <dbReference type="EMBL" id="QBP18568.1"/>
    </source>
</evidence>
<feature type="binding site" evidence="7">
    <location>
        <position position="99"/>
    </location>
    <ligand>
        <name>Zn(2+)</name>
        <dbReference type="ChEBI" id="CHEBI:29105"/>
    </ligand>
</feature>
<dbReference type="PANTHER" id="PTHR33202">
    <property type="entry name" value="ZINC UPTAKE REGULATION PROTEIN"/>
    <property type="match status" value="1"/>
</dbReference>
<dbReference type="OrthoDB" id="8659436at2"/>
<keyword evidence="5" id="KW-0238">DNA-binding</keyword>
<evidence type="ECO:0000256" key="3">
    <source>
        <dbReference type="ARBA" id="ARBA00022833"/>
    </source>
</evidence>
<dbReference type="InterPro" id="IPR036390">
    <property type="entry name" value="WH_DNA-bd_sf"/>
</dbReference>
<dbReference type="Gene3D" id="3.30.1490.190">
    <property type="match status" value="1"/>
</dbReference>
<keyword evidence="7" id="KW-0479">Metal-binding</keyword>
<dbReference type="SUPFAM" id="SSF46785">
    <property type="entry name" value="Winged helix' DNA-binding domain"/>
    <property type="match status" value="1"/>
</dbReference>
<dbReference type="Gene3D" id="1.10.10.10">
    <property type="entry name" value="Winged helix-like DNA-binding domain superfamily/Winged helix DNA-binding domain"/>
    <property type="match status" value="1"/>
</dbReference>
<dbReference type="RefSeq" id="WP_133442127.1">
    <property type="nucleotide sequence ID" value="NZ_CP034726.1"/>
</dbReference>
<evidence type="ECO:0000256" key="8">
    <source>
        <dbReference type="PIRSR" id="PIRSR602481-2"/>
    </source>
</evidence>
<keyword evidence="10" id="KW-1185">Reference proteome</keyword>
<evidence type="ECO:0000256" key="5">
    <source>
        <dbReference type="ARBA" id="ARBA00023125"/>
    </source>
</evidence>
<dbReference type="InterPro" id="IPR043135">
    <property type="entry name" value="Fur_C"/>
</dbReference>
<dbReference type="Proteomes" id="UP000294321">
    <property type="component" value="Chromosome"/>
</dbReference>
<evidence type="ECO:0000313" key="10">
    <source>
        <dbReference type="Proteomes" id="UP000294321"/>
    </source>
</evidence>
<dbReference type="KEGG" id="lji:ELX58_05365"/>
<comment type="similarity">
    <text evidence="1">Belongs to the Fur family.</text>
</comment>
<dbReference type="PANTHER" id="PTHR33202:SF8">
    <property type="entry name" value="PEROXIDE-RESPONSIVE REPRESSOR PERR"/>
    <property type="match status" value="1"/>
</dbReference>
<proteinExistence type="inferred from homology"/>
<dbReference type="Pfam" id="PF01475">
    <property type="entry name" value="FUR"/>
    <property type="match status" value="1"/>
</dbReference>
<feature type="binding site" evidence="8">
    <location>
        <position position="118"/>
    </location>
    <ligand>
        <name>Fe cation</name>
        <dbReference type="ChEBI" id="CHEBI:24875"/>
    </ligand>
</feature>
<dbReference type="CDD" id="cd07153">
    <property type="entry name" value="Fur_like"/>
    <property type="match status" value="1"/>
</dbReference>
<gene>
    <name evidence="9" type="ORF">ELX58_05365</name>
</gene>
<feature type="binding site" evidence="7">
    <location>
        <position position="102"/>
    </location>
    <ligand>
        <name>Zn(2+)</name>
        <dbReference type="ChEBI" id="CHEBI:29105"/>
    </ligand>
</feature>